<accession>A0A1A9UEF6</accession>
<reference evidence="2" key="1">
    <citation type="submission" date="2020-05" db="UniProtKB">
        <authorList>
            <consortium name="EnsemblMetazoa"/>
        </authorList>
    </citation>
    <scope>IDENTIFICATION</scope>
    <source>
        <strain evidence="2">TTRI</strain>
    </source>
</reference>
<protein>
    <submittedName>
        <fullName evidence="2">Uncharacterized protein</fullName>
    </submittedName>
</protein>
<proteinExistence type="predicted"/>
<keyword evidence="1" id="KW-0472">Membrane</keyword>
<keyword evidence="3" id="KW-1185">Reference proteome</keyword>
<keyword evidence="1" id="KW-1133">Transmembrane helix</keyword>
<evidence type="ECO:0000313" key="2">
    <source>
        <dbReference type="EnsemblMetazoa" id="GAUT002086-PA"/>
    </source>
</evidence>
<dbReference type="AlphaFoldDB" id="A0A1A9UEF6"/>
<evidence type="ECO:0000256" key="1">
    <source>
        <dbReference type="SAM" id="Phobius"/>
    </source>
</evidence>
<evidence type="ECO:0000313" key="3">
    <source>
        <dbReference type="Proteomes" id="UP000078200"/>
    </source>
</evidence>
<dbReference type="EnsemblMetazoa" id="GAUT002086-RA">
    <property type="protein sequence ID" value="GAUT002086-PA"/>
    <property type="gene ID" value="GAUT002086"/>
</dbReference>
<feature type="transmembrane region" description="Helical" evidence="1">
    <location>
        <begin position="98"/>
        <end position="118"/>
    </location>
</feature>
<name>A0A1A9UEF6_GLOAU</name>
<sequence>MTRKRQKNCNRKYKNRASCIPLAAKYDEYDEYHDDCPTCHGTILTTKVKLGLRNALQFVNNTLVILLATLKYSIFLLSPSGESDKMDIFKTIIIAKYIGLRKMCVFSFKIGVIIWSMMRVVCGHMLMLVKHVTFCTAAIPIGFRRVLYCQNAAKNAGEDLFKMLMLVKHVTFCTAAIPIGFRRVLYCQNAAKNAGEDLFKVFVFYFSGFN</sequence>
<dbReference type="VEuPathDB" id="VectorBase:GAUT002086"/>
<dbReference type="Proteomes" id="UP000078200">
    <property type="component" value="Unassembled WGS sequence"/>
</dbReference>
<keyword evidence="1" id="KW-0812">Transmembrane</keyword>
<feature type="transmembrane region" description="Helical" evidence="1">
    <location>
        <begin position="58"/>
        <end position="78"/>
    </location>
</feature>
<organism evidence="2 3">
    <name type="scientific">Glossina austeni</name>
    <name type="common">Savannah tsetse fly</name>
    <dbReference type="NCBI Taxonomy" id="7395"/>
    <lineage>
        <taxon>Eukaryota</taxon>
        <taxon>Metazoa</taxon>
        <taxon>Ecdysozoa</taxon>
        <taxon>Arthropoda</taxon>
        <taxon>Hexapoda</taxon>
        <taxon>Insecta</taxon>
        <taxon>Pterygota</taxon>
        <taxon>Neoptera</taxon>
        <taxon>Endopterygota</taxon>
        <taxon>Diptera</taxon>
        <taxon>Brachycera</taxon>
        <taxon>Muscomorpha</taxon>
        <taxon>Hippoboscoidea</taxon>
        <taxon>Glossinidae</taxon>
        <taxon>Glossina</taxon>
    </lineage>
</organism>